<reference evidence="2 3" key="1">
    <citation type="journal article" date="2012" name="J. Bacteriol.">
        <title>Genome Sequence of Extracellular-Protease-Producing Alishewanella jeotgali Isolated from Traditional Korean Fermented Seafood.</title>
        <authorList>
            <person name="Jung J."/>
            <person name="Chun J."/>
            <person name="Park W."/>
        </authorList>
    </citation>
    <scope>NUCLEOTIDE SEQUENCE [LARGE SCALE GENOMIC DNA]</scope>
    <source>
        <strain evidence="2 3">KCTC 22429</strain>
    </source>
</reference>
<keyword evidence="3" id="KW-1185">Reference proteome</keyword>
<evidence type="ECO:0000313" key="3">
    <source>
        <dbReference type="Proteomes" id="UP000012046"/>
    </source>
</evidence>
<dbReference type="PATRIC" id="fig|1129374.4.peg.137"/>
<evidence type="ECO:0000256" key="1">
    <source>
        <dbReference type="SAM" id="MobiDB-lite"/>
    </source>
</evidence>
<proteinExistence type="predicted"/>
<sequence length="101" mass="11226">MALINLLEGNFGLFKIAWIGKYRTANAKQQNNEQNVSDHNNYRAGRGRSDDCKSKPACSDFDPVANPICPPTLILTVNTLQIKACDLLNLTPDQGQIVLFY</sequence>
<name>H3Z9Y4_9ALTE</name>
<accession>H3Z9Y4</accession>
<dbReference type="AlphaFoldDB" id="H3Z9Y4"/>
<comment type="caution">
    <text evidence="2">The sequence shown here is derived from an EMBL/GenBank/DDBJ whole genome shotgun (WGS) entry which is preliminary data.</text>
</comment>
<organism evidence="2 3">
    <name type="scientific">Alishewanella jeotgali KCTC 22429</name>
    <dbReference type="NCBI Taxonomy" id="1129374"/>
    <lineage>
        <taxon>Bacteria</taxon>
        <taxon>Pseudomonadati</taxon>
        <taxon>Pseudomonadota</taxon>
        <taxon>Gammaproteobacteria</taxon>
        <taxon>Alteromonadales</taxon>
        <taxon>Alteromonadaceae</taxon>
        <taxon>Alishewanella</taxon>
    </lineage>
</organism>
<feature type="compositionally biased region" description="Polar residues" evidence="1">
    <location>
        <begin position="29"/>
        <end position="39"/>
    </location>
</feature>
<feature type="region of interest" description="Disordered" evidence="1">
    <location>
        <begin position="29"/>
        <end position="53"/>
    </location>
</feature>
<dbReference type="Proteomes" id="UP000012046">
    <property type="component" value="Unassembled WGS sequence"/>
</dbReference>
<dbReference type="STRING" id="1129374.AJE_00675"/>
<evidence type="ECO:0000313" key="2">
    <source>
        <dbReference type="EMBL" id="EHR42658.1"/>
    </source>
</evidence>
<protein>
    <submittedName>
        <fullName evidence="2">Uncharacterized protein</fullName>
    </submittedName>
</protein>
<gene>
    <name evidence="2" type="ORF">AJE_00675</name>
</gene>
<dbReference type="EMBL" id="AHTH01000002">
    <property type="protein sequence ID" value="EHR42658.1"/>
    <property type="molecule type" value="Genomic_DNA"/>
</dbReference>